<dbReference type="EMBL" id="JAVRIE010000002">
    <property type="protein sequence ID" value="MDT0582125.1"/>
    <property type="molecule type" value="Genomic_DNA"/>
</dbReference>
<evidence type="ECO:0000256" key="2">
    <source>
        <dbReference type="PROSITE-ProRule" id="PRU00169"/>
    </source>
</evidence>
<dbReference type="RefSeq" id="WP_311360907.1">
    <property type="nucleotide sequence ID" value="NZ_JAVRIE010000002.1"/>
</dbReference>
<dbReference type="InterPro" id="IPR001789">
    <property type="entry name" value="Sig_transdc_resp-reg_receiver"/>
</dbReference>
<dbReference type="Gene3D" id="3.40.50.2300">
    <property type="match status" value="1"/>
</dbReference>
<feature type="domain" description="Response regulatory" evidence="3">
    <location>
        <begin position="6"/>
        <end position="121"/>
    </location>
</feature>
<organism evidence="5 6">
    <name type="scientific">Brumicola blandensis</name>
    <dbReference type="NCBI Taxonomy" id="3075611"/>
    <lineage>
        <taxon>Bacteria</taxon>
        <taxon>Pseudomonadati</taxon>
        <taxon>Pseudomonadota</taxon>
        <taxon>Gammaproteobacteria</taxon>
        <taxon>Alteromonadales</taxon>
        <taxon>Alteromonadaceae</taxon>
        <taxon>Brumicola</taxon>
    </lineage>
</organism>
<keyword evidence="5" id="KW-0238">DNA-binding</keyword>
<name>A0AAW8QZS5_9ALTE</name>
<dbReference type="Pfam" id="PF00072">
    <property type="entry name" value="Response_reg"/>
    <property type="match status" value="1"/>
</dbReference>
<evidence type="ECO:0000259" key="4">
    <source>
        <dbReference type="PROSITE" id="PS50930"/>
    </source>
</evidence>
<dbReference type="Proteomes" id="UP001249020">
    <property type="component" value="Unassembled WGS sequence"/>
</dbReference>
<dbReference type="GO" id="GO:0003677">
    <property type="term" value="F:DNA binding"/>
    <property type="evidence" value="ECO:0007669"/>
    <property type="project" value="UniProtKB-KW"/>
</dbReference>
<evidence type="ECO:0000313" key="6">
    <source>
        <dbReference type="Proteomes" id="UP001249020"/>
    </source>
</evidence>
<dbReference type="PROSITE" id="PS50930">
    <property type="entry name" value="HTH_LYTTR"/>
    <property type="match status" value="1"/>
</dbReference>
<feature type="modified residue" description="4-aspartylphosphate" evidence="2">
    <location>
        <position position="57"/>
    </location>
</feature>
<dbReference type="AlphaFoldDB" id="A0AAW8QZS5"/>
<evidence type="ECO:0000259" key="3">
    <source>
        <dbReference type="PROSITE" id="PS50110"/>
    </source>
</evidence>
<reference evidence="5 6" key="1">
    <citation type="submission" date="2023-09" db="EMBL/GenBank/DDBJ databases">
        <authorList>
            <person name="Rey-Velasco X."/>
        </authorList>
    </citation>
    <scope>NUCLEOTIDE SEQUENCE [LARGE SCALE GENOMIC DNA]</scope>
    <source>
        <strain evidence="5 6">W409</strain>
    </source>
</reference>
<evidence type="ECO:0000256" key="1">
    <source>
        <dbReference type="ARBA" id="ARBA00023012"/>
    </source>
</evidence>
<sequence length="275" mass="30967">MNQKIKAMIVDDEPLAREGLIMRLQTNEHIDIIASCASANEAKLTIAQLMPDVIFLDIEMPGMSGIDLARWLQANVEGTCKIVFVTAYREFALNAFDFEAFDYLLKPFADERLEACVGRLIKLQQEGELAQKHRELDELVVSKTGNSLNAFMQNLETAVPGRVTEMQKTISLKSGTEWLRVKLDSIFWIEAAGDYMCVHTQEGTHIIRKTLKQFQGELDSMLFKQVNRSAIINTAKLSKLTPNSNGEYMALLSSGDSVKVSRKFKLLFDELSNHS</sequence>
<dbReference type="Gene3D" id="2.40.50.1020">
    <property type="entry name" value="LytTr DNA-binding domain"/>
    <property type="match status" value="1"/>
</dbReference>
<dbReference type="SMART" id="SM00850">
    <property type="entry name" value="LytTR"/>
    <property type="match status" value="1"/>
</dbReference>
<protein>
    <submittedName>
        <fullName evidence="5">LytTR family DNA-binding domain-containing protein</fullName>
    </submittedName>
</protein>
<accession>A0AAW8QZS5</accession>
<gene>
    <name evidence="5" type="ORF">RM544_06225</name>
</gene>
<dbReference type="GO" id="GO:0000156">
    <property type="term" value="F:phosphorelay response regulator activity"/>
    <property type="evidence" value="ECO:0007669"/>
    <property type="project" value="InterPro"/>
</dbReference>
<dbReference type="PANTHER" id="PTHR37299">
    <property type="entry name" value="TRANSCRIPTIONAL REGULATOR-RELATED"/>
    <property type="match status" value="1"/>
</dbReference>
<keyword evidence="6" id="KW-1185">Reference proteome</keyword>
<dbReference type="SUPFAM" id="SSF52172">
    <property type="entry name" value="CheY-like"/>
    <property type="match status" value="1"/>
</dbReference>
<dbReference type="InterPro" id="IPR011006">
    <property type="entry name" value="CheY-like_superfamily"/>
</dbReference>
<evidence type="ECO:0000313" key="5">
    <source>
        <dbReference type="EMBL" id="MDT0582125.1"/>
    </source>
</evidence>
<dbReference type="Pfam" id="PF04397">
    <property type="entry name" value="LytTR"/>
    <property type="match status" value="1"/>
</dbReference>
<proteinExistence type="predicted"/>
<feature type="domain" description="HTH LytTR-type" evidence="4">
    <location>
        <begin position="170"/>
        <end position="270"/>
    </location>
</feature>
<comment type="caution">
    <text evidence="5">The sequence shown here is derived from an EMBL/GenBank/DDBJ whole genome shotgun (WGS) entry which is preliminary data.</text>
</comment>
<dbReference type="PROSITE" id="PS50110">
    <property type="entry name" value="RESPONSE_REGULATORY"/>
    <property type="match status" value="1"/>
</dbReference>
<dbReference type="InterPro" id="IPR007492">
    <property type="entry name" value="LytTR_DNA-bd_dom"/>
</dbReference>
<dbReference type="SMART" id="SM00448">
    <property type="entry name" value="REC"/>
    <property type="match status" value="1"/>
</dbReference>
<dbReference type="PANTHER" id="PTHR37299:SF1">
    <property type="entry name" value="STAGE 0 SPORULATION PROTEIN A HOMOLOG"/>
    <property type="match status" value="1"/>
</dbReference>
<dbReference type="InterPro" id="IPR046947">
    <property type="entry name" value="LytR-like"/>
</dbReference>
<keyword evidence="1" id="KW-0902">Two-component regulatory system</keyword>
<keyword evidence="2" id="KW-0597">Phosphoprotein</keyword>